<dbReference type="Proteomes" id="UP001143910">
    <property type="component" value="Unassembled WGS sequence"/>
</dbReference>
<accession>A0ACC1N9X0</accession>
<gene>
    <name evidence="1" type="ORF">NQ176_g5163</name>
</gene>
<name>A0ACC1N9X0_9HYPO</name>
<protein>
    <submittedName>
        <fullName evidence="1">Uncharacterized protein</fullName>
    </submittedName>
</protein>
<keyword evidence="2" id="KW-1185">Reference proteome</keyword>
<sequence length="314" mass="33555">MCPFLKAASPATLRAMSTTNFATTAVPSQATEEQSVPAHAGGGADTEDIAPDETSSLMSGSSNNVGDANVDDDQSHHVDIRGFQLLTCLDFWQLFAIMTIMAGAGLMTINNIGNDANVLWKHYDSSKGEEFLVHRQQMHVSILSLGSFGGRLLSGIGSDFLVKKLQASRVWCLALSGLIFIIAQVCGLTISTPLYLFLLSGLSGIAYGLLFGVFPSIVAETFGIHGLSQNWGFMTLAPVLSSNIFNLIYGSILDHHSVFEPSGERACHDGLECYRAAYGITLASCVIGVAITFLVIRHQHIAKAKALGKANLED</sequence>
<proteinExistence type="predicted"/>
<comment type="caution">
    <text evidence="1">The sequence shown here is derived from an EMBL/GenBank/DDBJ whole genome shotgun (WGS) entry which is preliminary data.</text>
</comment>
<evidence type="ECO:0000313" key="1">
    <source>
        <dbReference type="EMBL" id="KAJ2976062.1"/>
    </source>
</evidence>
<evidence type="ECO:0000313" key="2">
    <source>
        <dbReference type="Proteomes" id="UP001143910"/>
    </source>
</evidence>
<reference evidence="1" key="1">
    <citation type="submission" date="2022-08" db="EMBL/GenBank/DDBJ databases">
        <title>Genome Sequence of Lecanicillium fungicola.</title>
        <authorList>
            <person name="Buettner E."/>
        </authorList>
    </citation>
    <scope>NUCLEOTIDE SEQUENCE</scope>
    <source>
        <strain evidence="1">Babe33</strain>
    </source>
</reference>
<dbReference type="EMBL" id="JANJQO010000626">
    <property type="protein sequence ID" value="KAJ2976062.1"/>
    <property type="molecule type" value="Genomic_DNA"/>
</dbReference>
<organism evidence="1 2">
    <name type="scientific">Zarea fungicola</name>
    <dbReference type="NCBI Taxonomy" id="93591"/>
    <lineage>
        <taxon>Eukaryota</taxon>
        <taxon>Fungi</taxon>
        <taxon>Dikarya</taxon>
        <taxon>Ascomycota</taxon>
        <taxon>Pezizomycotina</taxon>
        <taxon>Sordariomycetes</taxon>
        <taxon>Hypocreomycetidae</taxon>
        <taxon>Hypocreales</taxon>
        <taxon>Cordycipitaceae</taxon>
        <taxon>Zarea</taxon>
    </lineage>
</organism>